<evidence type="ECO:0000313" key="5">
    <source>
        <dbReference type="EMBL" id="AUR80971.1"/>
    </source>
</evidence>
<evidence type="ECO:0000256" key="1">
    <source>
        <dbReference type="ARBA" id="ARBA00023015"/>
    </source>
</evidence>
<evidence type="ECO:0000259" key="4">
    <source>
        <dbReference type="PROSITE" id="PS01124"/>
    </source>
</evidence>
<keyword evidence="6" id="KW-1185">Reference proteome</keyword>
<reference evidence="6" key="1">
    <citation type="submission" date="2017-12" db="EMBL/GenBank/DDBJ databases">
        <title>Phage resistance in Vibrio sp. unravels a complex metabolic adaptation strategy.</title>
        <authorList>
            <person name="Skliros D."/>
            <person name="Kalatzis P.G."/>
            <person name="Katharios P."/>
            <person name="Flemetakis E."/>
        </authorList>
    </citation>
    <scope>NUCLEOTIDE SEQUENCE [LARGE SCALE GENOMIC DNA]</scope>
</reference>
<dbReference type="EMBL" id="MG720308">
    <property type="protein sequence ID" value="AUR80971.1"/>
    <property type="molecule type" value="Genomic_DNA"/>
</dbReference>
<evidence type="ECO:0000313" key="6">
    <source>
        <dbReference type="Proteomes" id="UP000240536"/>
    </source>
</evidence>
<dbReference type="PANTHER" id="PTHR43280:SF2">
    <property type="entry name" value="HTH-TYPE TRANSCRIPTIONAL REGULATOR EXSA"/>
    <property type="match status" value="1"/>
</dbReference>
<dbReference type="SMART" id="SM00342">
    <property type="entry name" value="HTH_ARAC"/>
    <property type="match status" value="1"/>
</dbReference>
<dbReference type="PROSITE" id="PS01124">
    <property type="entry name" value="HTH_ARAC_FAMILY_2"/>
    <property type="match status" value="3"/>
</dbReference>
<dbReference type="InterPro" id="IPR009057">
    <property type="entry name" value="Homeodomain-like_sf"/>
</dbReference>
<dbReference type="Pfam" id="PF12833">
    <property type="entry name" value="HTH_18"/>
    <property type="match status" value="1"/>
</dbReference>
<accession>A0A2I7QHU8</accession>
<feature type="domain" description="HTH araC/xylS-type" evidence="4">
    <location>
        <begin position="126"/>
        <end position="228"/>
    </location>
</feature>
<keyword evidence="1" id="KW-0805">Transcription regulation</keyword>
<gene>
    <name evidence="5" type="ORF">Aphrodite1_0150</name>
</gene>
<dbReference type="Proteomes" id="UP000240536">
    <property type="component" value="Segment"/>
</dbReference>
<dbReference type="Gene3D" id="1.10.10.60">
    <property type="entry name" value="Homeodomain-like"/>
    <property type="match status" value="3"/>
</dbReference>
<feature type="domain" description="HTH araC/xylS-type" evidence="4">
    <location>
        <begin position="250"/>
        <end position="349"/>
    </location>
</feature>
<protein>
    <recommendedName>
        <fullName evidence="4">HTH araC/xylS-type domain-containing protein</fullName>
    </recommendedName>
</protein>
<keyword evidence="2" id="KW-0238">DNA-binding</keyword>
<dbReference type="GO" id="GO:0043565">
    <property type="term" value="F:sequence-specific DNA binding"/>
    <property type="evidence" value="ECO:0007669"/>
    <property type="project" value="InterPro"/>
</dbReference>
<dbReference type="OrthoDB" id="29719at10239"/>
<feature type="domain" description="HTH araC/xylS-type" evidence="4">
    <location>
        <begin position="14"/>
        <end position="112"/>
    </location>
</feature>
<dbReference type="GO" id="GO:0003700">
    <property type="term" value="F:DNA-binding transcription factor activity"/>
    <property type="evidence" value="ECO:0007669"/>
    <property type="project" value="InterPro"/>
</dbReference>
<name>A0A2I7QHU8_9CAUD</name>
<dbReference type="InterPro" id="IPR018060">
    <property type="entry name" value="HTH_AraC"/>
</dbReference>
<dbReference type="SUPFAM" id="SSF46689">
    <property type="entry name" value="Homeodomain-like"/>
    <property type="match status" value="1"/>
</dbReference>
<organism evidence="5 6">
    <name type="scientific">Vibrio phage Aphrodite1</name>
    <dbReference type="NCBI Taxonomy" id="2070057"/>
    <lineage>
        <taxon>Viruses</taxon>
        <taxon>Duplodnaviria</taxon>
        <taxon>Heunggongvirae</taxon>
        <taxon>Uroviricota</taxon>
        <taxon>Caudoviricetes</taxon>
        <taxon>Chimalliviridae</taxon>
        <taxon>Gorgonvirinae</taxon>
        <taxon>Aphroditevirus</taxon>
        <taxon>Aphroditevirus aphrodite1</taxon>
    </lineage>
</organism>
<evidence type="ECO:0000256" key="3">
    <source>
        <dbReference type="ARBA" id="ARBA00023163"/>
    </source>
</evidence>
<proteinExistence type="predicted"/>
<evidence type="ECO:0000256" key="2">
    <source>
        <dbReference type="ARBA" id="ARBA00023125"/>
    </source>
</evidence>
<dbReference type="PANTHER" id="PTHR43280">
    <property type="entry name" value="ARAC-FAMILY TRANSCRIPTIONAL REGULATOR"/>
    <property type="match status" value="1"/>
</dbReference>
<keyword evidence="3" id="KW-0804">Transcription</keyword>
<sequence>MSIDTLGIDDEIVLTTIANINAHYKEKRKFVDIAKMQDIAPDILTVRFLNQGLETPTHYLKELRKDLAKRLVFEGELSLEEIAKTLSYDKTSNFYVWYLSVFGERPTKVRARMGLKSKRPSLGLVNAVISSIVENIDLNPHLYKDVNVLINDSIYTTTYIRQKFIELHGVTPRAYLLNKQLEYVAEQIKNHGYKETRLLEMTIYNAPTGLNKAFKAKYGMTTSEFGESKSIGMWAKVHGENVWILPSLMEEIIDNVTENLLENRPHLTELRELYGVNTSSWERMFTLYTGMLPSKARLFIRLEIVVYFLQNTRWKFSKILRKVGSDYEYDIRRYLMANYGLTPAEIRKHKGPLTRRNKTKQFVRFVKTNADLCIREDDIRLGKIKETELCTL</sequence>